<dbReference type="GO" id="GO:0046872">
    <property type="term" value="F:metal ion binding"/>
    <property type="evidence" value="ECO:0007669"/>
    <property type="project" value="InterPro"/>
</dbReference>
<dbReference type="Pfam" id="PF21068">
    <property type="entry name" value="ATPgraspMvdD"/>
    <property type="match status" value="1"/>
</dbReference>
<gene>
    <name evidence="3" type="primary">rimK_2</name>
    <name evidence="3" type="ORF">OJF2_67300</name>
</gene>
<dbReference type="SUPFAM" id="SSF56059">
    <property type="entry name" value="Glutathione synthetase ATP-binding domain-like"/>
    <property type="match status" value="1"/>
</dbReference>
<dbReference type="GO" id="GO:0018169">
    <property type="term" value="F:ribosomal S6-glutamic acid ligase activity"/>
    <property type="evidence" value="ECO:0007669"/>
    <property type="project" value="TreeGrafter"/>
</dbReference>
<dbReference type="PANTHER" id="PTHR21621">
    <property type="entry name" value="RIBOSOMAL PROTEIN S6 MODIFICATION PROTEIN"/>
    <property type="match status" value="1"/>
</dbReference>
<evidence type="ECO:0000256" key="1">
    <source>
        <dbReference type="PROSITE-ProRule" id="PRU00409"/>
    </source>
</evidence>
<dbReference type="GO" id="GO:0005840">
    <property type="term" value="C:ribosome"/>
    <property type="evidence" value="ECO:0007669"/>
    <property type="project" value="UniProtKB-KW"/>
</dbReference>
<dbReference type="KEGG" id="agv:OJF2_67300"/>
<reference evidence="3 4" key="1">
    <citation type="submission" date="2019-08" db="EMBL/GenBank/DDBJ databases">
        <title>Deep-cultivation of Planctomycetes and their phenomic and genomic characterization uncovers novel biology.</title>
        <authorList>
            <person name="Wiegand S."/>
            <person name="Jogler M."/>
            <person name="Boedeker C."/>
            <person name="Pinto D."/>
            <person name="Vollmers J."/>
            <person name="Rivas-Marin E."/>
            <person name="Kohn T."/>
            <person name="Peeters S.H."/>
            <person name="Heuer A."/>
            <person name="Rast P."/>
            <person name="Oberbeckmann S."/>
            <person name="Bunk B."/>
            <person name="Jeske O."/>
            <person name="Meyerdierks A."/>
            <person name="Storesund J.E."/>
            <person name="Kallscheuer N."/>
            <person name="Luecker S."/>
            <person name="Lage O.M."/>
            <person name="Pohl T."/>
            <person name="Merkel B.J."/>
            <person name="Hornburger P."/>
            <person name="Mueller R.-W."/>
            <person name="Bruemmer F."/>
            <person name="Labrenz M."/>
            <person name="Spormann A.M."/>
            <person name="Op den Camp H."/>
            <person name="Overmann J."/>
            <person name="Amann R."/>
            <person name="Jetten M.S.M."/>
            <person name="Mascher T."/>
            <person name="Medema M.H."/>
            <person name="Devos D.P."/>
            <person name="Kaster A.-K."/>
            <person name="Ovreas L."/>
            <person name="Rohde M."/>
            <person name="Galperin M.Y."/>
            <person name="Jogler C."/>
        </authorList>
    </citation>
    <scope>NUCLEOTIDE SEQUENCE [LARGE SCALE GENOMIC DNA]</scope>
    <source>
        <strain evidence="3 4">OJF2</strain>
    </source>
</reference>
<accession>A0A5B9WC27</accession>
<dbReference type="PANTHER" id="PTHR21621:SF0">
    <property type="entry name" value="BETA-CITRYLGLUTAMATE SYNTHASE B-RELATED"/>
    <property type="match status" value="1"/>
</dbReference>
<keyword evidence="4" id="KW-1185">Reference proteome</keyword>
<dbReference type="PROSITE" id="PS50975">
    <property type="entry name" value="ATP_GRASP"/>
    <property type="match status" value="1"/>
</dbReference>
<organism evidence="3 4">
    <name type="scientific">Aquisphaera giovannonii</name>
    <dbReference type="NCBI Taxonomy" id="406548"/>
    <lineage>
        <taxon>Bacteria</taxon>
        <taxon>Pseudomonadati</taxon>
        <taxon>Planctomycetota</taxon>
        <taxon>Planctomycetia</taxon>
        <taxon>Isosphaerales</taxon>
        <taxon>Isosphaeraceae</taxon>
        <taxon>Aquisphaera</taxon>
    </lineage>
</organism>
<dbReference type="EMBL" id="CP042997">
    <property type="protein sequence ID" value="QEH38132.1"/>
    <property type="molecule type" value="Genomic_DNA"/>
</dbReference>
<dbReference type="GO" id="GO:0009432">
    <property type="term" value="P:SOS response"/>
    <property type="evidence" value="ECO:0007669"/>
    <property type="project" value="TreeGrafter"/>
</dbReference>
<dbReference type="Gene3D" id="3.30.470.20">
    <property type="entry name" value="ATP-grasp fold, B domain"/>
    <property type="match status" value="1"/>
</dbReference>
<dbReference type="Proteomes" id="UP000324233">
    <property type="component" value="Chromosome"/>
</dbReference>
<dbReference type="AlphaFoldDB" id="A0A5B9WC27"/>
<evidence type="ECO:0000313" key="4">
    <source>
        <dbReference type="Proteomes" id="UP000324233"/>
    </source>
</evidence>
<evidence type="ECO:0000259" key="2">
    <source>
        <dbReference type="PROSITE" id="PS50975"/>
    </source>
</evidence>
<dbReference type="GO" id="GO:0005524">
    <property type="term" value="F:ATP binding"/>
    <property type="evidence" value="ECO:0007669"/>
    <property type="project" value="UniProtKB-UniRule"/>
</dbReference>
<sequence length="315" mass="35056">MILVISYPGEDHTEEVVRRLESRGRRVVPIDLSDFPSRASLRLEWAADGEPAYLVEDSRGATDLSAARAGWWRRIRPHEVAPAVADPSYRAFAASETSQAIQGVLDALPCRWVNPRAADAAAHHKTLQWTVARQVGLKVPRTLVTNCPRAARAFVDELGLGRVVVKAFLAMLEAWRETRLVTRDDLDRIELVRYAPVILQEFVPGVDLRITIVGEQVFAAEIDARRTSYPVDMRMVIGESDVRAVALPAELQAALLRLQRRLGLSYGAIDMRRTAEGEYVFFEVNPAGQWLFVERRTGLPISQAVADLLARLAGA</sequence>
<keyword evidence="1" id="KW-0067">ATP-binding</keyword>
<keyword evidence="3" id="KW-0687">Ribonucleoprotein</keyword>
<protein>
    <submittedName>
        <fullName evidence="3">Ribosomal protein S6--L-glutamate ligase</fullName>
    </submittedName>
</protein>
<dbReference type="InterPro" id="IPR048936">
    <property type="entry name" value="MvdD-like_ATPgrasp"/>
</dbReference>
<proteinExistence type="predicted"/>
<name>A0A5B9WC27_9BACT</name>
<dbReference type="InterPro" id="IPR011761">
    <property type="entry name" value="ATP-grasp"/>
</dbReference>
<keyword evidence="3" id="KW-0436">Ligase</keyword>
<dbReference type="Pfam" id="PF08443">
    <property type="entry name" value="RimK"/>
    <property type="match status" value="1"/>
</dbReference>
<dbReference type="RefSeq" id="WP_148597606.1">
    <property type="nucleotide sequence ID" value="NZ_CP042997.1"/>
</dbReference>
<keyword evidence="1" id="KW-0547">Nucleotide-binding</keyword>
<feature type="domain" description="ATP-grasp" evidence="2">
    <location>
        <begin position="129"/>
        <end position="310"/>
    </location>
</feature>
<dbReference type="OrthoDB" id="583309at2"/>
<evidence type="ECO:0000313" key="3">
    <source>
        <dbReference type="EMBL" id="QEH38132.1"/>
    </source>
</evidence>
<keyword evidence="3" id="KW-0689">Ribosomal protein</keyword>
<dbReference type="GO" id="GO:0005737">
    <property type="term" value="C:cytoplasm"/>
    <property type="evidence" value="ECO:0007669"/>
    <property type="project" value="TreeGrafter"/>
</dbReference>
<dbReference type="InterPro" id="IPR013651">
    <property type="entry name" value="ATP-grasp_RimK-type"/>
</dbReference>